<dbReference type="VEuPathDB" id="ToxoDB:BESB_076520"/>
<dbReference type="EMBL" id="NWUJ01000008">
    <property type="protein sequence ID" value="PFH33435.1"/>
    <property type="molecule type" value="Genomic_DNA"/>
</dbReference>
<keyword evidence="2" id="KW-1185">Reference proteome</keyword>
<dbReference type="RefSeq" id="XP_029217444.1">
    <property type="nucleotide sequence ID" value="XM_029366013.1"/>
</dbReference>
<comment type="caution">
    <text evidence="1">The sequence shown here is derived from an EMBL/GenBank/DDBJ whole genome shotgun (WGS) entry which is preliminary data.</text>
</comment>
<evidence type="ECO:0000313" key="1">
    <source>
        <dbReference type="EMBL" id="PFH33435.1"/>
    </source>
</evidence>
<sequence length="109" mass="11857">MESTRELSLAAKDFRDFNRGSRRAANLCLVTGLWQACAEARSAPEDESAVIRQTVADEVRSETKGRKRRVYSFSAAVGSFLCVCRGQASACRALLPAGFKPRSAKASAR</sequence>
<name>A0A2A9M641_BESBE</name>
<dbReference type="KEGG" id="bbes:BESB_076520"/>
<dbReference type="Proteomes" id="UP000224006">
    <property type="component" value="Chromosome VII"/>
</dbReference>
<organism evidence="1 2">
    <name type="scientific">Besnoitia besnoiti</name>
    <name type="common">Apicomplexan protozoan</name>
    <dbReference type="NCBI Taxonomy" id="94643"/>
    <lineage>
        <taxon>Eukaryota</taxon>
        <taxon>Sar</taxon>
        <taxon>Alveolata</taxon>
        <taxon>Apicomplexa</taxon>
        <taxon>Conoidasida</taxon>
        <taxon>Coccidia</taxon>
        <taxon>Eucoccidiorida</taxon>
        <taxon>Eimeriorina</taxon>
        <taxon>Sarcocystidae</taxon>
        <taxon>Besnoitia</taxon>
    </lineage>
</organism>
<reference evidence="1 2" key="1">
    <citation type="submission" date="2017-09" db="EMBL/GenBank/DDBJ databases">
        <title>Genome sequencing of Besnoitia besnoiti strain Bb-Ger1.</title>
        <authorList>
            <person name="Schares G."/>
            <person name="Venepally P."/>
            <person name="Lorenzi H.A."/>
        </authorList>
    </citation>
    <scope>NUCLEOTIDE SEQUENCE [LARGE SCALE GENOMIC DNA]</scope>
    <source>
        <strain evidence="1 2">Bb-Ger1</strain>
    </source>
</reference>
<proteinExistence type="predicted"/>
<dbReference type="GeneID" id="40312578"/>
<accession>A0A2A9M641</accession>
<gene>
    <name evidence="1" type="ORF">BESB_076520</name>
</gene>
<dbReference type="AlphaFoldDB" id="A0A2A9M641"/>
<protein>
    <submittedName>
        <fullName evidence="1">Uncharacterized protein</fullName>
    </submittedName>
</protein>
<evidence type="ECO:0000313" key="2">
    <source>
        <dbReference type="Proteomes" id="UP000224006"/>
    </source>
</evidence>